<reference evidence="10" key="1">
    <citation type="submission" date="2021-12" db="EMBL/GenBank/DDBJ databases">
        <title>Prjna785345.</title>
        <authorList>
            <person name="Rujirawat T."/>
            <person name="Krajaejun T."/>
        </authorList>
    </citation>
    <scope>NUCLEOTIDE SEQUENCE</scope>
    <source>
        <strain evidence="10">Pi057C3</strain>
    </source>
</reference>
<gene>
    <name evidence="10" type="ORF">P43SY_004322</name>
</gene>
<proteinExistence type="inferred from homology"/>
<dbReference type="GO" id="GO:0017119">
    <property type="term" value="C:Golgi transport complex"/>
    <property type="evidence" value="ECO:0007669"/>
    <property type="project" value="InterPro"/>
</dbReference>
<evidence type="ECO:0000256" key="3">
    <source>
        <dbReference type="ARBA" id="ARBA00020984"/>
    </source>
</evidence>
<sequence>MELLSDEVFGDAAFNCYAWLEEAVIEREGHIPGLVELVPQLSLLSQSLTTSIHSSLHQLSITGPQLQAQLDALQRVSAPLAQQLEAVTSAMTSDATGGSRGHRRESPDEQRELEHLLTLHDAKTRLLSCSKALVEAARWEKNVRACALAIESSLDGVVAPLRRHSRSRSGSSAVASPSTDEPSAPSLADRVAEMHKSLEILRDMPGADDRHRTLDRLCAQIETALKPQLEQFLQETPLPVGPIQASLAVFRSIGRGDYVAQAYCRTRPAHLHRLWFSYSSSSEDDKRLSAWLESFYDEVARMLQRETDHVREIFGQGDDVDREHETRVVLDLLQNVWRPLHDSFRERLRKADGGMPELLRAFHQACAFASHAGRILRGSSSTEDRVAQSIAAAVFTPFQFVIESFEALATQHLTTALTARVPSLDTGHRSGDDDDEGEAASADAFARHLENSKTAVVTALDDSFRVCYELTGGVAFPECVSAAQAAIGAWTNALRATTLTLRRSLGVDGADRVEGHDWDRFHSTLALLRACGAIESDLVGLEQRLRVRMGEQLQGLVVSGPPSPRSRRQQWVQTGARLPLESLVNETPTRIAASVALSWLQQRQSEPADRLARLAALNEDLQTSSEIVPELLRQPFAGYTRDVQRLVYDSVHVRMVKVLERVPTMECWTKGDDATASLSDLPSFSTLPQDYITVVADLLLSLLPQLEPFAASGSLSLAAAASRQVDSVCAEEWEAWARALPSAVRLSGAELESCRQLFCLPEGPSSESDVEQDAAAQFVDAWTGVMASGTTAALLSAISSIPSLSPLGAKQLAADVGYFVNVLGALGFGGDDNFVVRELHAALEQSDEEIQSRAEELRQPTPLPEDGDDDRQRARTRVTLALVEMVRGKRQAAMERKPRCDVVDDPNVRKSSQYF</sequence>
<evidence type="ECO:0000256" key="9">
    <source>
        <dbReference type="SAM" id="MobiDB-lite"/>
    </source>
</evidence>
<keyword evidence="5" id="KW-0653">Protein transport</keyword>
<keyword evidence="7" id="KW-0472">Membrane</keyword>
<dbReference type="GO" id="GO:0006886">
    <property type="term" value="P:intracellular protein transport"/>
    <property type="evidence" value="ECO:0007669"/>
    <property type="project" value="InterPro"/>
</dbReference>
<feature type="region of interest" description="Disordered" evidence="9">
    <location>
        <begin position="889"/>
        <end position="915"/>
    </location>
</feature>
<feature type="region of interest" description="Disordered" evidence="9">
    <location>
        <begin position="90"/>
        <end position="110"/>
    </location>
</feature>
<name>A0AAD5Q4A2_PYTIN</name>
<dbReference type="EMBL" id="JAKCXM010000293">
    <property type="protein sequence ID" value="KAJ0396480.1"/>
    <property type="molecule type" value="Genomic_DNA"/>
</dbReference>
<evidence type="ECO:0000256" key="4">
    <source>
        <dbReference type="ARBA" id="ARBA00022448"/>
    </source>
</evidence>
<dbReference type="PANTHER" id="PTHR21443">
    <property type="entry name" value="CONSERVED OLIGOMERIC GOLGI COMPLEX COMPONENT 7"/>
    <property type="match status" value="1"/>
</dbReference>
<dbReference type="GO" id="GO:0006890">
    <property type="term" value="P:retrograde vesicle-mediated transport, Golgi to endoplasmic reticulum"/>
    <property type="evidence" value="ECO:0007669"/>
    <property type="project" value="TreeGrafter"/>
</dbReference>
<feature type="compositionally biased region" description="Low complexity" evidence="9">
    <location>
        <begin position="168"/>
        <end position="178"/>
    </location>
</feature>
<dbReference type="AlphaFoldDB" id="A0AAD5Q4A2"/>
<dbReference type="GO" id="GO:0000139">
    <property type="term" value="C:Golgi membrane"/>
    <property type="evidence" value="ECO:0007669"/>
    <property type="project" value="UniProtKB-SubCell"/>
</dbReference>
<protein>
    <recommendedName>
        <fullName evidence="3">Conserved oligomeric Golgi complex subunit 7</fullName>
    </recommendedName>
    <alternativeName>
        <fullName evidence="8">Component of oligomeric Golgi complex 7</fullName>
    </alternativeName>
</protein>
<evidence type="ECO:0000256" key="7">
    <source>
        <dbReference type="ARBA" id="ARBA00023136"/>
    </source>
</evidence>
<comment type="similarity">
    <text evidence="2">Belongs to the COG7 family.</text>
</comment>
<evidence type="ECO:0000256" key="1">
    <source>
        <dbReference type="ARBA" id="ARBA00004395"/>
    </source>
</evidence>
<dbReference type="InterPro" id="IPR019335">
    <property type="entry name" value="COG7"/>
</dbReference>
<evidence type="ECO:0000256" key="8">
    <source>
        <dbReference type="ARBA" id="ARBA00031345"/>
    </source>
</evidence>
<dbReference type="GO" id="GO:0007030">
    <property type="term" value="P:Golgi organization"/>
    <property type="evidence" value="ECO:0007669"/>
    <property type="project" value="TreeGrafter"/>
</dbReference>
<accession>A0AAD5Q4A2</accession>
<comment type="subcellular location">
    <subcellularLocation>
        <location evidence="1">Golgi apparatus membrane</location>
        <topology evidence="1">Peripheral membrane protein</topology>
    </subcellularLocation>
</comment>
<keyword evidence="11" id="KW-1185">Reference proteome</keyword>
<evidence type="ECO:0000256" key="5">
    <source>
        <dbReference type="ARBA" id="ARBA00022927"/>
    </source>
</evidence>
<dbReference type="PANTHER" id="PTHR21443:SF0">
    <property type="entry name" value="CONSERVED OLIGOMERIC GOLGI COMPLEX SUBUNIT 7"/>
    <property type="match status" value="1"/>
</dbReference>
<feature type="region of interest" description="Disordered" evidence="9">
    <location>
        <begin position="163"/>
        <end position="188"/>
    </location>
</feature>
<evidence type="ECO:0000313" key="11">
    <source>
        <dbReference type="Proteomes" id="UP001209570"/>
    </source>
</evidence>
<organism evidence="10 11">
    <name type="scientific">Pythium insidiosum</name>
    <name type="common">Pythiosis disease agent</name>
    <dbReference type="NCBI Taxonomy" id="114742"/>
    <lineage>
        <taxon>Eukaryota</taxon>
        <taxon>Sar</taxon>
        <taxon>Stramenopiles</taxon>
        <taxon>Oomycota</taxon>
        <taxon>Peronosporomycetes</taxon>
        <taxon>Pythiales</taxon>
        <taxon>Pythiaceae</taxon>
        <taxon>Pythium</taxon>
    </lineage>
</organism>
<comment type="caution">
    <text evidence="10">The sequence shown here is derived from an EMBL/GenBank/DDBJ whole genome shotgun (WGS) entry which is preliminary data.</text>
</comment>
<dbReference type="Pfam" id="PF10191">
    <property type="entry name" value="COG7"/>
    <property type="match status" value="2"/>
</dbReference>
<dbReference type="Proteomes" id="UP001209570">
    <property type="component" value="Unassembled WGS sequence"/>
</dbReference>
<keyword evidence="4" id="KW-0813">Transport</keyword>
<feature type="region of interest" description="Disordered" evidence="9">
    <location>
        <begin position="847"/>
        <end position="875"/>
    </location>
</feature>
<keyword evidence="6" id="KW-0333">Golgi apparatus</keyword>
<evidence type="ECO:0000256" key="6">
    <source>
        <dbReference type="ARBA" id="ARBA00023034"/>
    </source>
</evidence>
<evidence type="ECO:0000256" key="2">
    <source>
        <dbReference type="ARBA" id="ARBA00005831"/>
    </source>
</evidence>
<feature type="compositionally biased region" description="Basic and acidic residues" evidence="9">
    <location>
        <begin position="892"/>
        <end position="908"/>
    </location>
</feature>
<evidence type="ECO:0000313" key="10">
    <source>
        <dbReference type="EMBL" id="KAJ0396480.1"/>
    </source>
</evidence>